<protein>
    <submittedName>
        <fullName evidence="13">Cu+-exporting ATPase</fullName>
    </submittedName>
</protein>
<evidence type="ECO:0000256" key="1">
    <source>
        <dbReference type="ARBA" id="ARBA00004127"/>
    </source>
</evidence>
<evidence type="ECO:0000259" key="12">
    <source>
        <dbReference type="PROSITE" id="PS50846"/>
    </source>
</evidence>
<dbReference type="InterPro" id="IPR036163">
    <property type="entry name" value="HMA_dom_sf"/>
</dbReference>
<gene>
    <name evidence="13" type="ORF">SAMN04488588_1502</name>
</gene>
<sequence>MNEDYKINFSVEGMTCAGCVRNVERALKKIEEVKYVSINLATERAFLISSKEIPFEQIERQIKNVGYKAVKKRISNDVLEEKYKKSKNNLIIASAITIPLMILMVLNMFGITIPFFHYIELVFSSIVLFYSGRKTLKGAYIAVSHGHTNMDTLVSLGGISAWITNLLAITSFDILSFGTLAAMLINLHILGRFIESKLKRNASKEIKNLLELQSNYAFVETEGNEQIEVPVDSVKKGDIIVVKKGSKIPLDGEIIYGGASINESMVTGEPVPVYKEKGEEVIGGTINENGMIKVKVEKVGEDTFLSQMIKLIEESQSAKIPIQAFADKITNYFIPIVFGLAVFSALFWYFNFENLAGYQEFLSNNLFWIKDEINVLSQSIFVFVATLVIACPCALGLAIPMALVSGSGVAAKKGLIIRNGSAIQTSKDIDTILFDKTGTITEGNPKVVYHNIKEDVFSVIASLEEYSNHPLANAVIKYSKENNLYKKIKFDNIEEITSKGISGVYNNDKYFVGKPENSENYRDILNGKNTIIEVTKNDEKLGIISIEDPIKSDAVDTIKKLKEMGLTTYILTGDNKVTAQKVAEIVGVDYYEAEMKPKDKVDIVNKLKMQGKKVCMVGDGINDAAALKAADLSLAIGTGTDLAIESADIVSIKGDIQKIVDSIDISKVTFSKIKQNLFWAFAYNLIAIPLAMSGALHPAIAEIAMIFSSINVIINSNSIKNKF</sequence>
<dbReference type="GO" id="GO:0055070">
    <property type="term" value="P:copper ion homeostasis"/>
    <property type="evidence" value="ECO:0007669"/>
    <property type="project" value="TreeGrafter"/>
</dbReference>
<feature type="domain" description="HMA" evidence="12">
    <location>
        <begin position="5"/>
        <end position="70"/>
    </location>
</feature>
<dbReference type="Gene3D" id="3.40.1110.10">
    <property type="entry name" value="Calcium-transporting ATPase, cytoplasmic domain N"/>
    <property type="match status" value="1"/>
</dbReference>
<feature type="transmembrane region" description="Helical" evidence="11">
    <location>
        <begin position="676"/>
        <end position="693"/>
    </location>
</feature>
<keyword evidence="5 11" id="KW-0479">Metal-binding</keyword>
<dbReference type="PANTHER" id="PTHR43520">
    <property type="entry name" value="ATP7, ISOFORM B"/>
    <property type="match status" value="1"/>
</dbReference>
<dbReference type="PANTHER" id="PTHR43520:SF8">
    <property type="entry name" value="P-TYPE CU(+) TRANSPORTER"/>
    <property type="match status" value="1"/>
</dbReference>
<dbReference type="InterPro" id="IPR023214">
    <property type="entry name" value="HAD_sf"/>
</dbReference>
<evidence type="ECO:0000313" key="14">
    <source>
        <dbReference type="Proteomes" id="UP000199322"/>
    </source>
</evidence>
<dbReference type="PROSITE" id="PS50846">
    <property type="entry name" value="HMA_2"/>
    <property type="match status" value="1"/>
</dbReference>
<dbReference type="SUPFAM" id="SSF55008">
    <property type="entry name" value="HMA, heavy metal-associated domain"/>
    <property type="match status" value="1"/>
</dbReference>
<dbReference type="PRINTS" id="PR00119">
    <property type="entry name" value="CATATPASE"/>
</dbReference>
<dbReference type="Gene3D" id="3.40.50.1000">
    <property type="entry name" value="HAD superfamily/HAD-like"/>
    <property type="match status" value="1"/>
</dbReference>
<dbReference type="GO" id="GO:0016887">
    <property type="term" value="F:ATP hydrolysis activity"/>
    <property type="evidence" value="ECO:0007669"/>
    <property type="project" value="InterPro"/>
</dbReference>
<evidence type="ECO:0000256" key="5">
    <source>
        <dbReference type="ARBA" id="ARBA00022723"/>
    </source>
</evidence>
<dbReference type="SFLD" id="SFLDS00003">
    <property type="entry name" value="Haloacid_Dehalogenase"/>
    <property type="match status" value="1"/>
</dbReference>
<dbReference type="InterPro" id="IPR059000">
    <property type="entry name" value="ATPase_P-type_domA"/>
</dbReference>
<evidence type="ECO:0000256" key="6">
    <source>
        <dbReference type="ARBA" id="ARBA00022741"/>
    </source>
</evidence>
<dbReference type="CDD" id="cd00371">
    <property type="entry name" value="HMA"/>
    <property type="match status" value="1"/>
</dbReference>
<feature type="transmembrane region" description="Helical" evidence="11">
    <location>
        <begin position="153"/>
        <end position="169"/>
    </location>
</feature>
<keyword evidence="8" id="KW-1278">Translocase</keyword>
<dbReference type="InterPro" id="IPR027256">
    <property type="entry name" value="P-typ_ATPase_IB"/>
</dbReference>
<evidence type="ECO:0000256" key="3">
    <source>
        <dbReference type="ARBA" id="ARBA00022448"/>
    </source>
</evidence>
<evidence type="ECO:0000313" key="13">
    <source>
        <dbReference type="EMBL" id="SDC62942.1"/>
    </source>
</evidence>
<evidence type="ECO:0000256" key="10">
    <source>
        <dbReference type="ARBA" id="ARBA00023136"/>
    </source>
</evidence>
<proteinExistence type="inferred from homology"/>
<dbReference type="InterPro" id="IPR044492">
    <property type="entry name" value="P_typ_ATPase_HD_dom"/>
</dbReference>
<dbReference type="SUPFAM" id="SSF81665">
    <property type="entry name" value="Calcium ATPase, transmembrane domain M"/>
    <property type="match status" value="1"/>
</dbReference>
<feature type="transmembrane region" description="Helical" evidence="11">
    <location>
        <begin position="329"/>
        <end position="350"/>
    </location>
</feature>
<dbReference type="InterPro" id="IPR001757">
    <property type="entry name" value="P_typ_ATPase"/>
</dbReference>
<dbReference type="Pfam" id="PF00403">
    <property type="entry name" value="HMA"/>
    <property type="match status" value="1"/>
</dbReference>
<dbReference type="GO" id="GO:0043682">
    <property type="term" value="F:P-type divalent copper transporter activity"/>
    <property type="evidence" value="ECO:0007669"/>
    <property type="project" value="TreeGrafter"/>
</dbReference>
<dbReference type="InterPro" id="IPR006121">
    <property type="entry name" value="HMA_dom"/>
</dbReference>
<feature type="transmembrane region" description="Helical" evidence="11">
    <location>
        <begin position="115"/>
        <end position="132"/>
    </location>
</feature>
<dbReference type="PRINTS" id="PR00943">
    <property type="entry name" value="CUATPASE"/>
</dbReference>
<dbReference type="GO" id="GO:0005507">
    <property type="term" value="F:copper ion binding"/>
    <property type="evidence" value="ECO:0007669"/>
    <property type="project" value="TreeGrafter"/>
</dbReference>
<organism evidence="13 14">
    <name type="scientific">Geotoga petraea</name>
    <dbReference type="NCBI Taxonomy" id="28234"/>
    <lineage>
        <taxon>Bacteria</taxon>
        <taxon>Thermotogati</taxon>
        <taxon>Thermotogota</taxon>
        <taxon>Thermotogae</taxon>
        <taxon>Petrotogales</taxon>
        <taxon>Petrotogaceae</taxon>
        <taxon>Geotoga</taxon>
    </lineage>
</organism>
<reference evidence="13 14" key="1">
    <citation type="submission" date="2016-10" db="EMBL/GenBank/DDBJ databases">
        <authorList>
            <person name="de Groot N.N."/>
        </authorList>
    </citation>
    <scope>NUCLEOTIDE SEQUENCE [LARGE SCALE GENOMIC DNA]</scope>
    <source>
        <strain evidence="13 14">WG14</strain>
    </source>
</reference>
<keyword evidence="6 11" id="KW-0547">Nucleotide-binding</keyword>
<dbReference type="EMBL" id="FMYV01000005">
    <property type="protein sequence ID" value="SDC62942.1"/>
    <property type="molecule type" value="Genomic_DNA"/>
</dbReference>
<dbReference type="NCBIfam" id="TIGR01494">
    <property type="entry name" value="ATPase_P-type"/>
    <property type="match status" value="2"/>
</dbReference>
<dbReference type="InterPro" id="IPR023298">
    <property type="entry name" value="ATPase_P-typ_TM_dom_sf"/>
</dbReference>
<dbReference type="InterPro" id="IPR023299">
    <property type="entry name" value="ATPase_P-typ_cyto_dom_N"/>
</dbReference>
<dbReference type="NCBIfam" id="TIGR01525">
    <property type="entry name" value="ATPase-IB_hvy"/>
    <property type="match status" value="1"/>
</dbReference>
<dbReference type="SFLD" id="SFLDG00002">
    <property type="entry name" value="C1.7:_P-type_atpase_like"/>
    <property type="match status" value="1"/>
</dbReference>
<feature type="transmembrane region" description="Helical" evidence="11">
    <location>
        <begin position="175"/>
        <end position="194"/>
    </location>
</feature>
<dbReference type="RefSeq" id="WP_091404319.1">
    <property type="nucleotide sequence ID" value="NZ_FMYV01000005.1"/>
</dbReference>
<dbReference type="Gene3D" id="2.70.150.10">
    <property type="entry name" value="Calcium-transporting ATPase, cytoplasmic transduction domain A"/>
    <property type="match status" value="1"/>
</dbReference>
<feature type="transmembrane region" description="Helical" evidence="11">
    <location>
        <begin position="90"/>
        <end position="109"/>
    </location>
</feature>
<dbReference type="AlphaFoldDB" id="A0A1G6N517"/>
<dbReference type="GO" id="GO:0005886">
    <property type="term" value="C:plasma membrane"/>
    <property type="evidence" value="ECO:0007669"/>
    <property type="project" value="UniProtKB-SubCell"/>
</dbReference>
<feature type="transmembrane region" description="Helical" evidence="11">
    <location>
        <begin position="699"/>
        <end position="719"/>
    </location>
</feature>
<dbReference type="Pfam" id="PF00122">
    <property type="entry name" value="E1-E2_ATPase"/>
    <property type="match status" value="1"/>
</dbReference>
<keyword evidence="10 11" id="KW-0472">Membrane</keyword>
<feature type="transmembrane region" description="Helical" evidence="11">
    <location>
        <begin position="380"/>
        <end position="404"/>
    </location>
</feature>
<comment type="subcellular location">
    <subcellularLocation>
        <location evidence="11">Cell membrane</location>
    </subcellularLocation>
    <subcellularLocation>
        <location evidence="1">Endomembrane system</location>
        <topology evidence="1">Multi-pass membrane protein</topology>
    </subcellularLocation>
</comment>
<dbReference type="STRING" id="28234.SAMN04488588_1502"/>
<dbReference type="FunFam" id="3.30.70.100:FF:000001">
    <property type="entry name" value="ATPase copper transporting beta"/>
    <property type="match status" value="1"/>
</dbReference>
<keyword evidence="11" id="KW-1003">Cell membrane</keyword>
<dbReference type="SUPFAM" id="SSF56784">
    <property type="entry name" value="HAD-like"/>
    <property type="match status" value="1"/>
</dbReference>
<dbReference type="GO" id="GO:0012505">
    <property type="term" value="C:endomembrane system"/>
    <property type="evidence" value="ECO:0007669"/>
    <property type="project" value="UniProtKB-SubCell"/>
</dbReference>
<dbReference type="CDD" id="cd02094">
    <property type="entry name" value="P-type_ATPase_Cu-like"/>
    <property type="match status" value="1"/>
</dbReference>
<dbReference type="SUPFAM" id="SSF81653">
    <property type="entry name" value="Calcium ATPase, transduction domain A"/>
    <property type="match status" value="1"/>
</dbReference>
<dbReference type="InterPro" id="IPR036412">
    <property type="entry name" value="HAD-like_sf"/>
</dbReference>
<dbReference type="InterPro" id="IPR008250">
    <property type="entry name" value="ATPase_P-typ_transduc_dom_A_sf"/>
</dbReference>
<evidence type="ECO:0000256" key="4">
    <source>
        <dbReference type="ARBA" id="ARBA00022692"/>
    </source>
</evidence>
<keyword evidence="4 11" id="KW-0812">Transmembrane</keyword>
<evidence type="ECO:0000256" key="8">
    <source>
        <dbReference type="ARBA" id="ARBA00022967"/>
    </source>
</evidence>
<evidence type="ECO:0000256" key="9">
    <source>
        <dbReference type="ARBA" id="ARBA00022989"/>
    </source>
</evidence>
<keyword evidence="7 11" id="KW-0067">ATP-binding</keyword>
<evidence type="ECO:0000256" key="11">
    <source>
        <dbReference type="RuleBase" id="RU362081"/>
    </source>
</evidence>
<dbReference type="PROSITE" id="PS01047">
    <property type="entry name" value="HMA_1"/>
    <property type="match status" value="1"/>
</dbReference>
<dbReference type="PROSITE" id="PS00154">
    <property type="entry name" value="ATPASE_E1_E2"/>
    <property type="match status" value="1"/>
</dbReference>
<dbReference type="InterPro" id="IPR017969">
    <property type="entry name" value="Heavy-metal-associated_CS"/>
</dbReference>
<comment type="similarity">
    <text evidence="2 11">Belongs to the cation transport ATPase (P-type) (TC 3.A.3) family. Type IB subfamily.</text>
</comment>
<keyword evidence="9 11" id="KW-1133">Transmembrane helix</keyword>
<dbReference type="GO" id="GO:0005524">
    <property type="term" value="F:ATP binding"/>
    <property type="evidence" value="ECO:0007669"/>
    <property type="project" value="UniProtKB-UniRule"/>
</dbReference>
<evidence type="ECO:0000256" key="7">
    <source>
        <dbReference type="ARBA" id="ARBA00022840"/>
    </source>
</evidence>
<dbReference type="Pfam" id="PF00702">
    <property type="entry name" value="Hydrolase"/>
    <property type="match status" value="1"/>
</dbReference>
<evidence type="ECO:0000256" key="2">
    <source>
        <dbReference type="ARBA" id="ARBA00006024"/>
    </source>
</evidence>
<name>A0A1G6N517_9BACT</name>
<dbReference type="InterPro" id="IPR018303">
    <property type="entry name" value="ATPase_P-typ_P_site"/>
</dbReference>
<dbReference type="FunFam" id="2.70.150.10:FF:000002">
    <property type="entry name" value="Copper-transporting ATPase 1, putative"/>
    <property type="match status" value="1"/>
</dbReference>
<keyword evidence="14" id="KW-1185">Reference proteome</keyword>
<dbReference type="Proteomes" id="UP000199322">
    <property type="component" value="Unassembled WGS sequence"/>
</dbReference>
<keyword evidence="3" id="KW-0813">Transport</keyword>
<accession>A0A1G6N517</accession>
<dbReference type="Gene3D" id="3.30.70.100">
    <property type="match status" value="1"/>
</dbReference>
<dbReference type="SFLD" id="SFLDF00027">
    <property type="entry name" value="p-type_atpase"/>
    <property type="match status" value="1"/>
</dbReference>